<feature type="region of interest" description="Disordered" evidence="1">
    <location>
        <begin position="131"/>
        <end position="197"/>
    </location>
</feature>
<dbReference type="InterPro" id="IPR036420">
    <property type="entry name" value="BRCT_dom_sf"/>
</dbReference>
<evidence type="ECO:0000313" key="4">
    <source>
        <dbReference type="Proteomes" id="UP000019335"/>
    </source>
</evidence>
<feature type="region of interest" description="Disordered" evidence="1">
    <location>
        <begin position="498"/>
        <end position="626"/>
    </location>
</feature>
<reference evidence="3 4" key="1">
    <citation type="journal article" date="2014" name="Mol. Plant">
        <title>Chromosome Scale Genome Assembly and Transcriptome Profiling of Nannochloropsis gaditana in Nitrogen Depletion.</title>
        <authorList>
            <person name="Corteggiani Carpinelli E."/>
            <person name="Telatin A."/>
            <person name="Vitulo N."/>
            <person name="Forcato C."/>
            <person name="D'Angelo M."/>
            <person name="Schiavon R."/>
            <person name="Vezzi A."/>
            <person name="Giacometti G.M."/>
            <person name="Morosinotto T."/>
            <person name="Valle G."/>
        </authorList>
    </citation>
    <scope>NUCLEOTIDE SEQUENCE [LARGE SCALE GENOMIC DNA]</scope>
    <source>
        <strain evidence="3 4">B-31</strain>
    </source>
</reference>
<dbReference type="NCBIfam" id="TIGR01662">
    <property type="entry name" value="HAD-SF-IIIA"/>
    <property type="match status" value="1"/>
</dbReference>
<gene>
    <name evidence="3" type="ORF">Naga_100213g9</name>
</gene>
<dbReference type="InterPro" id="IPR001357">
    <property type="entry name" value="BRCT_dom"/>
</dbReference>
<dbReference type="GO" id="GO:0046403">
    <property type="term" value="F:polynucleotide 3'-phosphatase activity"/>
    <property type="evidence" value="ECO:0007669"/>
    <property type="project" value="TreeGrafter"/>
</dbReference>
<organism evidence="3 4">
    <name type="scientific">Nannochloropsis gaditana</name>
    <dbReference type="NCBI Taxonomy" id="72520"/>
    <lineage>
        <taxon>Eukaryota</taxon>
        <taxon>Sar</taxon>
        <taxon>Stramenopiles</taxon>
        <taxon>Ochrophyta</taxon>
        <taxon>Eustigmatophyceae</taxon>
        <taxon>Eustigmatales</taxon>
        <taxon>Monodopsidaceae</taxon>
        <taxon>Nannochloropsis</taxon>
    </lineage>
</organism>
<dbReference type="InterPro" id="IPR006551">
    <property type="entry name" value="Polynucleotide_phosphatase"/>
</dbReference>
<feature type="domain" description="BRCT" evidence="2">
    <location>
        <begin position="9"/>
        <end position="129"/>
    </location>
</feature>
<dbReference type="NCBIfam" id="TIGR01664">
    <property type="entry name" value="DNA-3'-Pase"/>
    <property type="match status" value="1"/>
</dbReference>
<sequence>MRMAPSSGESPLFLKGVHAYFLGLSSKIAEAARKGVEKQGGKIIPPRAKIPPMFQKAKAVADSVGKSLPQGVTHVLCDPDICRQSSPDSILRALDVQGPLPSSVVVVRLPWLSECLRLGHRVDTGPYEVDMNAAPTRLPEDGLTPGRGVKHKTCPDEATQSTEEDEGPTAPRHKRPRIIKCQDDTLLPAPPLLESREPPRRLSFPFLPPSQVWSLHDLGLLHLRVQNADTEAPRPAMALREDAVMPPSLASPAPPIASSPASLPRPSAPSPPSLPDAHSVPISPATPRAQTSSVSAPPVRIAAFDLDSTLIKTRSEGAFASSPTDWQWFAPSVPASLRSLHEQGYKIVIISNQRGIESKKTDLSSLLQRLSSVVAALHLPGLEGFFATHTNVFYKPAPGSWYLLEERYPEGIDVSRSFFVGDAAGRPKQGPFRPRDHGDGDLKFAVNVGLAFQTPEECFHKSRSPRDAGAEAVERLRRAWVSPVRGYLREAGMGGSEAAGAACTSRCTGEGEGRRVDAPPPTLPKYGGPTCSETGPVSGDPVQPCLPTPPPSHLPPPPPLWPGSHPVGRPPCQREIHVLSHDPPAPHPRQPRHPQDSRKVPASCRPRTGSGPLHRHRRHQFSEGAS</sequence>
<feature type="region of interest" description="Disordered" evidence="1">
    <location>
        <begin position="246"/>
        <end position="296"/>
    </location>
</feature>
<keyword evidence="4" id="KW-1185">Reference proteome</keyword>
<dbReference type="InterPro" id="IPR013954">
    <property type="entry name" value="PNK3P"/>
</dbReference>
<dbReference type="Pfam" id="PF08645">
    <property type="entry name" value="PNK3P"/>
    <property type="match status" value="1"/>
</dbReference>
<dbReference type="GO" id="GO:0046404">
    <property type="term" value="F:ATP-dependent polydeoxyribonucleotide 5'-hydroxyl-kinase activity"/>
    <property type="evidence" value="ECO:0007669"/>
    <property type="project" value="TreeGrafter"/>
</dbReference>
<dbReference type="InterPro" id="IPR036412">
    <property type="entry name" value="HAD-like_sf"/>
</dbReference>
<dbReference type="Gene3D" id="3.40.50.10190">
    <property type="entry name" value="BRCT domain"/>
    <property type="match status" value="1"/>
</dbReference>
<dbReference type="InterPro" id="IPR006549">
    <property type="entry name" value="HAD-SF_hydro_IIIA"/>
</dbReference>
<dbReference type="Proteomes" id="UP000019335">
    <property type="component" value="Unassembled WGS sequence"/>
</dbReference>
<keyword evidence="3" id="KW-0418">Kinase</keyword>
<dbReference type="InterPro" id="IPR023214">
    <property type="entry name" value="HAD_sf"/>
</dbReference>
<protein>
    <submittedName>
        <fullName evidence="3">Bifunctional polynucleotide phosphatase kinase</fullName>
    </submittedName>
</protein>
<dbReference type="PANTHER" id="PTHR12083">
    <property type="entry name" value="BIFUNCTIONAL POLYNUCLEOTIDE PHOSPHATASE/KINASE"/>
    <property type="match status" value="1"/>
</dbReference>
<evidence type="ECO:0000256" key="1">
    <source>
        <dbReference type="SAM" id="MobiDB-lite"/>
    </source>
</evidence>
<evidence type="ECO:0000313" key="3">
    <source>
        <dbReference type="EMBL" id="EWM21756.1"/>
    </source>
</evidence>
<dbReference type="PROSITE" id="PS50172">
    <property type="entry name" value="BRCT"/>
    <property type="match status" value="1"/>
</dbReference>
<comment type="caution">
    <text evidence="3">The sequence shown here is derived from an EMBL/GenBank/DDBJ whole genome shotgun (WGS) entry which is preliminary data.</text>
</comment>
<dbReference type="AlphaFoldDB" id="W7TMW5"/>
<feature type="compositionally biased region" description="Pro residues" evidence="1">
    <location>
        <begin position="544"/>
        <end position="561"/>
    </location>
</feature>
<dbReference type="OrthoDB" id="19045at2759"/>
<proteinExistence type="predicted"/>
<dbReference type="PANTHER" id="PTHR12083:SF9">
    <property type="entry name" value="BIFUNCTIONAL POLYNUCLEOTIDE PHOSPHATASE_KINASE"/>
    <property type="match status" value="1"/>
</dbReference>
<dbReference type="EMBL" id="AZIL01002365">
    <property type="protein sequence ID" value="EWM21756.1"/>
    <property type="molecule type" value="Genomic_DNA"/>
</dbReference>
<dbReference type="SUPFAM" id="SSF52113">
    <property type="entry name" value="BRCT domain"/>
    <property type="match status" value="1"/>
</dbReference>
<evidence type="ECO:0000259" key="2">
    <source>
        <dbReference type="PROSITE" id="PS50172"/>
    </source>
</evidence>
<keyword evidence="3" id="KW-0808">Transferase</keyword>
<dbReference type="GO" id="GO:0006281">
    <property type="term" value="P:DNA repair"/>
    <property type="evidence" value="ECO:0007669"/>
    <property type="project" value="TreeGrafter"/>
</dbReference>
<name>W7TMW5_9STRA</name>
<accession>W7TMW5</accession>
<dbReference type="Gene3D" id="3.40.50.1000">
    <property type="entry name" value="HAD superfamily/HAD-like"/>
    <property type="match status" value="1"/>
</dbReference>
<dbReference type="GO" id="GO:0003690">
    <property type="term" value="F:double-stranded DNA binding"/>
    <property type="evidence" value="ECO:0007669"/>
    <property type="project" value="TreeGrafter"/>
</dbReference>
<dbReference type="SUPFAM" id="SSF56784">
    <property type="entry name" value="HAD-like"/>
    <property type="match status" value="1"/>
</dbReference>